<feature type="domain" description="Nose resistant-to-fluoxetine protein N-terminal" evidence="5">
    <location>
        <begin position="361"/>
        <end position="521"/>
    </location>
</feature>
<dbReference type="GO" id="GO:0042302">
    <property type="term" value="F:structural constituent of cuticle"/>
    <property type="evidence" value="ECO:0007669"/>
    <property type="project" value="UniProtKB-UniRule"/>
</dbReference>
<dbReference type="OrthoDB" id="6761795at2759"/>
<accession>A0A162QC88</accession>
<dbReference type="Pfam" id="PF00379">
    <property type="entry name" value="Chitin_bind_4"/>
    <property type="match status" value="1"/>
</dbReference>
<evidence type="ECO:0000313" key="6">
    <source>
        <dbReference type="EMBL" id="KZS19559.1"/>
    </source>
</evidence>
<protein>
    <submittedName>
        <fullName evidence="6">Drop dead</fullName>
    </submittedName>
</protein>
<dbReference type="SMART" id="SM00703">
    <property type="entry name" value="NRF"/>
    <property type="match status" value="1"/>
</dbReference>
<evidence type="ECO:0000256" key="2">
    <source>
        <dbReference type="PROSITE-ProRule" id="PRU00497"/>
    </source>
</evidence>
<keyword evidence="3" id="KW-0472">Membrane</keyword>
<feature type="transmembrane region" description="Helical" evidence="3">
    <location>
        <begin position="868"/>
        <end position="889"/>
    </location>
</feature>
<dbReference type="InterPro" id="IPR006621">
    <property type="entry name" value="Nose-resist-to-fluoxetine_N"/>
</dbReference>
<feature type="transmembrane region" description="Helical" evidence="3">
    <location>
        <begin position="649"/>
        <end position="677"/>
    </location>
</feature>
<keyword evidence="1 2" id="KW-0193">Cuticle</keyword>
<dbReference type="PROSITE" id="PS51155">
    <property type="entry name" value="CHIT_BIND_RR_2"/>
    <property type="match status" value="1"/>
</dbReference>
<keyword evidence="7" id="KW-1185">Reference proteome</keyword>
<feature type="signal peptide" evidence="4">
    <location>
        <begin position="1"/>
        <end position="20"/>
    </location>
</feature>
<dbReference type="PROSITE" id="PS00233">
    <property type="entry name" value="CHIT_BIND_RR_1"/>
    <property type="match status" value="1"/>
</dbReference>
<dbReference type="InterPro" id="IPR031311">
    <property type="entry name" value="CHIT_BIND_RR_consensus"/>
</dbReference>
<evidence type="ECO:0000256" key="1">
    <source>
        <dbReference type="ARBA" id="ARBA00022460"/>
    </source>
</evidence>
<feature type="transmembrane region" description="Helical" evidence="3">
    <location>
        <begin position="914"/>
        <end position="932"/>
    </location>
</feature>
<feature type="transmembrane region" description="Helical" evidence="3">
    <location>
        <begin position="981"/>
        <end position="1002"/>
    </location>
</feature>
<feature type="transmembrane region" description="Helical" evidence="3">
    <location>
        <begin position="697"/>
        <end position="717"/>
    </location>
</feature>
<organism evidence="6 7">
    <name type="scientific">Daphnia magna</name>
    <dbReference type="NCBI Taxonomy" id="35525"/>
    <lineage>
        <taxon>Eukaryota</taxon>
        <taxon>Metazoa</taxon>
        <taxon>Ecdysozoa</taxon>
        <taxon>Arthropoda</taxon>
        <taxon>Crustacea</taxon>
        <taxon>Branchiopoda</taxon>
        <taxon>Diplostraca</taxon>
        <taxon>Cladocera</taxon>
        <taxon>Anomopoda</taxon>
        <taxon>Daphniidae</taxon>
        <taxon>Daphnia</taxon>
    </lineage>
</organism>
<proteinExistence type="predicted"/>
<reference evidence="6 7" key="1">
    <citation type="submission" date="2016-03" db="EMBL/GenBank/DDBJ databases">
        <title>EvidentialGene: Evidence-directed Construction of Genes on Genomes.</title>
        <authorList>
            <person name="Gilbert D.G."/>
            <person name="Choi J.-H."/>
            <person name="Mockaitis K."/>
            <person name="Colbourne J."/>
            <person name="Pfrender M."/>
        </authorList>
    </citation>
    <scope>NUCLEOTIDE SEQUENCE [LARGE SCALE GENOMIC DNA]</scope>
    <source>
        <strain evidence="6 7">Xinb3</strain>
        <tissue evidence="6">Complete organism</tissue>
    </source>
</reference>
<feature type="transmembrane region" description="Helical" evidence="3">
    <location>
        <begin position="762"/>
        <end position="782"/>
    </location>
</feature>
<dbReference type="GO" id="GO:0016747">
    <property type="term" value="F:acyltransferase activity, transferring groups other than amino-acyl groups"/>
    <property type="evidence" value="ECO:0007669"/>
    <property type="project" value="InterPro"/>
</dbReference>
<dbReference type="Pfam" id="PF01757">
    <property type="entry name" value="Acyl_transf_3"/>
    <property type="match status" value="1"/>
</dbReference>
<feature type="transmembrane region" description="Helical" evidence="3">
    <location>
        <begin position="839"/>
        <end position="856"/>
    </location>
</feature>
<dbReference type="Proteomes" id="UP000076858">
    <property type="component" value="Unassembled WGS sequence"/>
</dbReference>
<feature type="chain" id="PRO_5007838973" evidence="4">
    <location>
        <begin position="21"/>
        <end position="1046"/>
    </location>
</feature>
<keyword evidence="3" id="KW-1133">Transmembrane helix</keyword>
<feature type="transmembrane region" description="Helical" evidence="3">
    <location>
        <begin position="542"/>
        <end position="560"/>
    </location>
</feature>
<comment type="caution">
    <text evidence="6">The sequence shown here is derived from an EMBL/GenBank/DDBJ whole genome shotgun (WGS) entry which is preliminary data.</text>
</comment>
<dbReference type="InterPro" id="IPR000618">
    <property type="entry name" value="Insect_cuticle"/>
</dbReference>
<evidence type="ECO:0000256" key="4">
    <source>
        <dbReference type="SAM" id="SignalP"/>
    </source>
</evidence>
<dbReference type="PANTHER" id="PTHR11161">
    <property type="entry name" value="O-ACYLTRANSFERASE"/>
    <property type="match status" value="1"/>
</dbReference>
<dbReference type="InterPro" id="IPR002656">
    <property type="entry name" value="Acyl_transf_3_dom"/>
</dbReference>
<dbReference type="Pfam" id="PF20146">
    <property type="entry name" value="NRF"/>
    <property type="match status" value="1"/>
</dbReference>
<evidence type="ECO:0000259" key="5">
    <source>
        <dbReference type="SMART" id="SM00703"/>
    </source>
</evidence>
<feature type="transmembrane region" description="Helical" evidence="3">
    <location>
        <begin position="789"/>
        <end position="810"/>
    </location>
</feature>
<dbReference type="PANTHER" id="PTHR11161:SF0">
    <property type="entry name" value="O-ACYLTRANSFERASE LIKE PROTEIN"/>
    <property type="match status" value="1"/>
</dbReference>
<gene>
    <name evidence="6" type="ORF">APZ42_013957</name>
</gene>
<name>A0A162QC88_9CRUS</name>
<sequence>MFLSLLVYLTALCAIRPVSSSYGFLLPQQPINYYPAVKAYYANPPTYYTTAKPHYTTAKPYYPTTKQYYTTPAAYYTTPAPYYTTTKPYYTTSAPYYTTPKPYYSAAPAYTTSKPYTVQPYPTQPTYYQPSQHTTAYTTPSYYPEKYEGDDNGWYNYAFKFNVNDYYGNEQSRSETHENELTRGEYTVNLPDGRKQIVTYEADENGYRADVSYEPAGQSNSDHSNYYSTSKYERNNYYQTTPSGDRSHSHWNVIEFNVSDFCWALERRKNKMKSCCRLIIIAVVSINCCRQAGVAGQSVSRLGGIVRQQTFQSWWKEKTVELEENELDESDQLNLIQQWLHDLVVRLVSSSYPTAVASNISHQCQVDSIHYVHNLYRRSWAMQMKESSGKVPIGLYGSGNFHADGLFDECLAVRGPNFTGQYCTTYFKAAPVMQSDIIDPQVPPNNEERSANLVTLLQLLGALSPSAGRVEPKVAQADVLAYAFPSISFCLPSSCSADDLGQAVAELVGSYIIANYSLVTVTDEVYCFTDDEDPPSFDGPDITVIVVLSSLGLLVVMATVHDAWRMILNEPFDSKKDGHVINVLHCFSALTNGRRLLSMKSTKSPSNLACVHGIRVLSTCWVVIGHSWIIGPASNSMNPSMVNDDAMTWWFQGISNATISVDTFLLVGGLLVSYLLLAELDRNKGKFNIGFFYLHRYLRLTPVYAIVLGFVATLIVYTGTGPNWYNVQLSAYGCRINWWWHLLYINNLFPTDINVQCMEQTWYLALDMQLFILSPLFIYMLWRRKNIGLALLAFVFLGTIGANFAIFAVFDLMPTIMPTRTFDTLAMGLDADYYYTKPWTRAPPYIVGVWLGWFLHVTKESQKRTSKIILVIFWTLSSAIILAVVYGLVPYLDENEVPTIDPAISLCYGSLHRAAWAIAVAWIVYACTRGYGGFINRLLSWKGFLPLSRLSYCVYLIHYSYLDAFYASNRKLVYYTFLSQLTTYFGILATVFGLAFVVSITVEASFLNLEKLVFAPFYPPKPRESEVVQQHSSRRIDWKSKSFNKY</sequence>
<dbReference type="InterPro" id="IPR052728">
    <property type="entry name" value="O2_lipid_transport_reg"/>
</dbReference>
<evidence type="ECO:0000256" key="3">
    <source>
        <dbReference type="SAM" id="Phobius"/>
    </source>
</evidence>
<evidence type="ECO:0000313" key="7">
    <source>
        <dbReference type="Proteomes" id="UP000076858"/>
    </source>
</evidence>
<dbReference type="AlphaFoldDB" id="A0A162QC88"/>
<feature type="transmembrane region" description="Helical" evidence="3">
    <location>
        <begin position="608"/>
        <end position="629"/>
    </location>
</feature>
<feature type="transmembrane region" description="Helical" evidence="3">
    <location>
        <begin position="944"/>
        <end position="961"/>
    </location>
</feature>
<keyword evidence="4" id="KW-0732">Signal</keyword>
<dbReference type="EMBL" id="LRGB01000359">
    <property type="protein sequence ID" value="KZS19559.1"/>
    <property type="molecule type" value="Genomic_DNA"/>
</dbReference>
<keyword evidence="3" id="KW-0812">Transmembrane</keyword>